<evidence type="ECO:0000256" key="6">
    <source>
        <dbReference type="ARBA" id="ARBA00022617"/>
    </source>
</evidence>
<comment type="caution">
    <text evidence="14">The sequence shown here is derived from an EMBL/GenBank/DDBJ whole genome shotgun (WGS) entry which is preliminary data.</text>
</comment>
<proteinExistence type="inferred from homology"/>
<gene>
    <name evidence="14" type="primary">sdhC</name>
    <name evidence="14" type="ORF">ABC974_20380</name>
</gene>
<reference evidence="14 15" key="1">
    <citation type="submission" date="2024-05" db="EMBL/GenBank/DDBJ databases">
        <authorList>
            <person name="Liu Q."/>
            <person name="Xin Y.-H."/>
        </authorList>
    </citation>
    <scope>NUCLEOTIDE SEQUENCE [LARGE SCALE GENOMIC DNA]</scope>
    <source>
        <strain evidence="14 15">CGMCC 1.10181</strain>
    </source>
</reference>
<protein>
    <recommendedName>
        <fullName evidence="5">Succinate dehydrogenase cytochrome b556 subunit</fullName>
    </recommendedName>
</protein>
<dbReference type="Proteomes" id="UP001419910">
    <property type="component" value="Unassembled WGS sequence"/>
</dbReference>
<evidence type="ECO:0000256" key="13">
    <source>
        <dbReference type="SAM" id="Phobius"/>
    </source>
</evidence>
<evidence type="ECO:0000256" key="5">
    <source>
        <dbReference type="ARBA" id="ARBA00020076"/>
    </source>
</evidence>
<evidence type="ECO:0000256" key="9">
    <source>
        <dbReference type="ARBA" id="ARBA00022989"/>
    </source>
</evidence>
<comment type="cofactor">
    <cofactor evidence="1">
        <name>heme</name>
        <dbReference type="ChEBI" id="CHEBI:30413"/>
    </cofactor>
</comment>
<dbReference type="SUPFAM" id="SSF81343">
    <property type="entry name" value="Fumarate reductase respiratory complex transmembrane subunits"/>
    <property type="match status" value="1"/>
</dbReference>
<dbReference type="InterPro" id="IPR014314">
    <property type="entry name" value="Succ_DH_cytb556"/>
</dbReference>
<evidence type="ECO:0000256" key="2">
    <source>
        <dbReference type="ARBA" id="ARBA00004050"/>
    </source>
</evidence>
<dbReference type="PIRSF" id="PIRSF000178">
    <property type="entry name" value="SDH_cyt_b560"/>
    <property type="match status" value="1"/>
</dbReference>
<evidence type="ECO:0000256" key="1">
    <source>
        <dbReference type="ARBA" id="ARBA00001971"/>
    </source>
</evidence>
<comment type="similarity">
    <text evidence="4">Belongs to the cytochrome b560 family.</text>
</comment>
<dbReference type="PROSITE" id="PS01001">
    <property type="entry name" value="SDH_CYT_2"/>
    <property type="match status" value="1"/>
</dbReference>
<evidence type="ECO:0000256" key="8">
    <source>
        <dbReference type="ARBA" id="ARBA00022723"/>
    </source>
</evidence>
<dbReference type="InterPro" id="IPR018495">
    <property type="entry name" value="Succ_DH_cyt_bsu_CS"/>
</dbReference>
<evidence type="ECO:0000313" key="14">
    <source>
        <dbReference type="EMBL" id="MEN2791997.1"/>
    </source>
</evidence>
<dbReference type="InterPro" id="IPR034804">
    <property type="entry name" value="SQR/QFR_C/D"/>
</dbReference>
<keyword evidence="15" id="KW-1185">Reference proteome</keyword>
<dbReference type="Gene3D" id="1.20.1300.10">
    <property type="entry name" value="Fumarate reductase/succinate dehydrogenase, transmembrane subunit"/>
    <property type="match status" value="1"/>
</dbReference>
<dbReference type="Pfam" id="PF01127">
    <property type="entry name" value="Sdh_cyt"/>
    <property type="match status" value="1"/>
</dbReference>
<evidence type="ECO:0000256" key="10">
    <source>
        <dbReference type="ARBA" id="ARBA00023004"/>
    </source>
</evidence>
<keyword evidence="6" id="KW-0349">Heme</keyword>
<keyword evidence="8" id="KW-0479">Metal-binding</keyword>
<feature type="transmembrane region" description="Helical" evidence="13">
    <location>
        <begin position="75"/>
        <end position="93"/>
    </location>
</feature>
<dbReference type="PANTHER" id="PTHR10978">
    <property type="entry name" value="SUCCINATE DEHYDROGENASE CYTOCHROME B560 SUBUNIT"/>
    <property type="match status" value="1"/>
</dbReference>
<keyword evidence="7 13" id="KW-0812">Transmembrane</keyword>
<evidence type="ECO:0000256" key="11">
    <source>
        <dbReference type="ARBA" id="ARBA00023136"/>
    </source>
</evidence>
<comment type="function">
    <text evidence="2">Membrane-anchoring subunit of succinate dehydrogenase (SDH).</text>
</comment>
<comment type="subcellular location">
    <subcellularLocation>
        <location evidence="3">Membrane</location>
        <topology evidence="3">Multi-pass membrane protein</topology>
    </subcellularLocation>
</comment>
<evidence type="ECO:0000256" key="4">
    <source>
        <dbReference type="ARBA" id="ARBA00007244"/>
    </source>
</evidence>
<organism evidence="14 15">
    <name type="scientific">Sphingomonas oligophenolica</name>
    <dbReference type="NCBI Taxonomy" id="301154"/>
    <lineage>
        <taxon>Bacteria</taxon>
        <taxon>Pseudomonadati</taxon>
        <taxon>Pseudomonadota</taxon>
        <taxon>Alphaproteobacteria</taxon>
        <taxon>Sphingomonadales</taxon>
        <taxon>Sphingomonadaceae</taxon>
        <taxon>Sphingomonas</taxon>
    </lineage>
</organism>
<dbReference type="EMBL" id="JBDIME010000022">
    <property type="protein sequence ID" value="MEN2791997.1"/>
    <property type="molecule type" value="Genomic_DNA"/>
</dbReference>
<dbReference type="RefSeq" id="WP_343889820.1">
    <property type="nucleotide sequence ID" value="NZ_BAAAEH010000024.1"/>
</dbReference>
<keyword evidence="11 13" id="KW-0472">Membrane</keyword>
<feature type="transmembrane region" description="Helical" evidence="13">
    <location>
        <begin position="37"/>
        <end position="55"/>
    </location>
</feature>
<feature type="transmembrane region" description="Helical" evidence="13">
    <location>
        <begin position="114"/>
        <end position="133"/>
    </location>
</feature>
<evidence type="ECO:0000256" key="7">
    <source>
        <dbReference type="ARBA" id="ARBA00022692"/>
    </source>
</evidence>
<name>A0ABU9Y866_9SPHN</name>
<dbReference type="InterPro" id="IPR000701">
    <property type="entry name" value="SuccDH_FuR_B_TM-su"/>
</dbReference>
<dbReference type="NCBIfam" id="TIGR02970">
    <property type="entry name" value="succ_dehyd_cytB"/>
    <property type="match status" value="1"/>
</dbReference>
<dbReference type="PANTHER" id="PTHR10978:SF5">
    <property type="entry name" value="SUCCINATE DEHYDROGENASE CYTOCHROME B560 SUBUNIT, MITOCHONDRIAL"/>
    <property type="match status" value="1"/>
</dbReference>
<evidence type="ECO:0000256" key="3">
    <source>
        <dbReference type="ARBA" id="ARBA00004141"/>
    </source>
</evidence>
<keyword evidence="10" id="KW-0408">Iron</keyword>
<evidence type="ECO:0000256" key="12">
    <source>
        <dbReference type="ARBA" id="ARBA00025912"/>
    </source>
</evidence>
<keyword evidence="9 13" id="KW-1133">Transmembrane helix</keyword>
<accession>A0ABU9Y866</accession>
<dbReference type="CDD" id="cd03499">
    <property type="entry name" value="SQR_TypeC_SdhC"/>
    <property type="match status" value="1"/>
</dbReference>
<sequence length="138" mass="15034">MASPRNPGRPLSPHLFAWKPGIHMIVSITHRITGDGMATVGTVLLVWWLAALASGKEAYETFTNVFTYSTGQLNIIGYVVGIGLTFSLFQHIASGIRHFVMDTGAGYELKANRTGAWLTFVASVTLTVLYWAYLIGGK</sequence>
<dbReference type="PROSITE" id="PS01000">
    <property type="entry name" value="SDH_CYT_1"/>
    <property type="match status" value="1"/>
</dbReference>
<evidence type="ECO:0000313" key="15">
    <source>
        <dbReference type="Proteomes" id="UP001419910"/>
    </source>
</evidence>
<comment type="subunit">
    <text evidence="12">Part of an enzyme complex containing four subunits: a flavoprotein, an iron-sulfur protein, plus two membrane-anchoring proteins, SdhC and SdhD. The complex can form homotrimers.</text>
</comment>